<dbReference type="GO" id="GO:0046872">
    <property type="term" value="F:metal ion binding"/>
    <property type="evidence" value="ECO:0007669"/>
    <property type="project" value="UniProtKB-UniRule"/>
</dbReference>
<evidence type="ECO:0000256" key="2">
    <source>
        <dbReference type="RuleBase" id="RU365090"/>
    </source>
</evidence>
<dbReference type="AlphaFoldDB" id="A0A2J7ZGZ7"/>
<dbReference type="UniPathway" id="UPA00344"/>
<gene>
    <name evidence="4" type="ORF">TSOC_014721</name>
</gene>
<dbReference type="EMBL" id="PGGS01002761">
    <property type="protein sequence ID" value="PNG99499.1"/>
    <property type="molecule type" value="Genomic_DNA"/>
</dbReference>
<dbReference type="InterPro" id="IPR036425">
    <property type="entry name" value="MoaB/Mog-like_dom_sf"/>
</dbReference>
<dbReference type="PANTHER" id="PTHR10192">
    <property type="entry name" value="MOLYBDOPTERIN BIOSYNTHESIS PROTEIN"/>
    <property type="match status" value="1"/>
</dbReference>
<evidence type="ECO:0000259" key="3">
    <source>
        <dbReference type="Pfam" id="PF00994"/>
    </source>
</evidence>
<dbReference type="InterPro" id="IPR001453">
    <property type="entry name" value="MoaB/Mog_dom"/>
</dbReference>
<comment type="function">
    <text evidence="2">Catalyzes two steps in the biosynthesis of the molybdenum cofactor. In the first step, molybdopterin is adenylated. Subsequently, molybdate is inserted into adenylated molybdopterin and AMP is released.</text>
</comment>
<dbReference type="InterPro" id="IPR008284">
    <property type="entry name" value="MoCF_biosynth_CS"/>
</dbReference>
<comment type="similarity">
    <text evidence="2">Belongs to the MoeA family.</text>
</comment>
<keyword evidence="2" id="KW-0500">Molybdenum</keyword>
<dbReference type="PANTHER" id="PTHR10192:SF5">
    <property type="entry name" value="GEPHYRIN"/>
    <property type="match status" value="1"/>
</dbReference>
<keyword evidence="2" id="KW-0808">Transferase</keyword>
<dbReference type="GO" id="GO:0006777">
    <property type="term" value="P:Mo-molybdopterin cofactor biosynthetic process"/>
    <property type="evidence" value="ECO:0007669"/>
    <property type="project" value="UniProtKB-UniRule"/>
</dbReference>
<feature type="non-terminal residue" evidence="4">
    <location>
        <position position="99"/>
    </location>
</feature>
<evidence type="ECO:0000313" key="4">
    <source>
        <dbReference type="EMBL" id="PNG99499.1"/>
    </source>
</evidence>
<comment type="pathway">
    <text evidence="2">Cofactor biosynthesis; molybdopterin biosynthesis.</text>
</comment>
<comment type="catalytic activity">
    <reaction evidence="2">
        <text>adenylyl-molybdopterin + molybdate = Mo-molybdopterin + AMP + H(+)</text>
        <dbReference type="Rhea" id="RHEA:35047"/>
        <dbReference type="ChEBI" id="CHEBI:15378"/>
        <dbReference type="ChEBI" id="CHEBI:36264"/>
        <dbReference type="ChEBI" id="CHEBI:62727"/>
        <dbReference type="ChEBI" id="CHEBI:71302"/>
        <dbReference type="ChEBI" id="CHEBI:456215"/>
    </reaction>
</comment>
<dbReference type="GO" id="GO:0005524">
    <property type="term" value="F:ATP binding"/>
    <property type="evidence" value="ECO:0007669"/>
    <property type="project" value="UniProtKB-UniRule"/>
</dbReference>
<dbReference type="GO" id="GO:0005829">
    <property type="term" value="C:cytosol"/>
    <property type="evidence" value="ECO:0007669"/>
    <property type="project" value="TreeGrafter"/>
</dbReference>
<dbReference type="SUPFAM" id="SSF53218">
    <property type="entry name" value="Molybdenum cofactor biosynthesis proteins"/>
    <property type="match status" value="1"/>
</dbReference>
<dbReference type="GO" id="GO:0061598">
    <property type="term" value="F:molybdopterin adenylyltransferase activity"/>
    <property type="evidence" value="ECO:0007669"/>
    <property type="project" value="UniProtKB-UniRule"/>
</dbReference>
<keyword evidence="1 2" id="KW-0501">Molybdenum cofactor biosynthesis</keyword>
<dbReference type="Pfam" id="PF00994">
    <property type="entry name" value="MoCF_biosynth"/>
    <property type="match status" value="1"/>
</dbReference>
<dbReference type="Proteomes" id="UP000236333">
    <property type="component" value="Unassembled WGS sequence"/>
</dbReference>
<comment type="catalytic activity">
    <reaction evidence="2">
        <text>molybdopterin + ATP + H(+) = adenylyl-molybdopterin + diphosphate</text>
        <dbReference type="Rhea" id="RHEA:31331"/>
        <dbReference type="ChEBI" id="CHEBI:15378"/>
        <dbReference type="ChEBI" id="CHEBI:30616"/>
        <dbReference type="ChEBI" id="CHEBI:33019"/>
        <dbReference type="ChEBI" id="CHEBI:58698"/>
        <dbReference type="ChEBI" id="CHEBI:62727"/>
    </reaction>
</comment>
<dbReference type="InterPro" id="IPR038987">
    <property type="entry name" value="MoeA-like"/>
</dbReference>
<sequence>MLLAAAARCGAATVDLGVARDTAGHLEGCLAAAIEQGVDVLITSGGVSMGDRDLIKPLLERQGVIHFGRVRMKPGKPLTFATLTLPQQGGRQMLVFGLP</sequence>
<dbReference type="GO" id="GO:0061599">
    <property type="term" value="F:molybdopterin molybdotransferase activity"/>
    <property type="evidence" value="ECO:0007669"/>
    <property type="project" value="UniProtKB-UniRule"/>
</dbReference>
<dbReference type="EC" id="2.10.1.1" evidence="2"/>
<organism evidence="4 5">
    <name type="scientific">Tetrabaena socialis</name>
    <dbReference type="NCBI Taxonomy" id="47790"/>
    <lineage>
        <taxon>Eukaryota</taxon>
        <taxon>Viridiplantae</taxon>
        <taxon>Chlorophyta</taxon>
        <taxon>core chlorophytes</taxon>
        <taxon>Chlorophyceae</taxon>
        <taxon>CS clade</taxon>
        <taxon>Chlamydomonadales</taxon>
        <taxon>Tetrabaenaceae</taxon>
        <taxon>Tetrabaena</taxon>
    </lineage>
</organism>
<keyword evidence="5" id="KW-1185">Reference proteome</keyword>
<dbReference type="OrthoDB" id="4349954at2759"/>
<proteinExistence type="inferred from homology"/>
<dbReference type="EC" id="2.7.7.75" evidence="2"/>
<keyword evidence="2" id="KW-0479">Metal-binding</keyword>
<name>A0A2J7ZGZ7_9CHLO</name>
<protein>
    <recommendedName>
        <fullName evidence="2">Molybdopterin biosynthesis protein CNX1</fullName>
    </recommendedName>
    <alternativeName>
        <fullName evidence="2">Molybdenum cofactor biosynthesis enzyme CNX1</fullName>
    </alternativeName>
    <domain>
        <recommendedName>
            <fullName evidence="2">Molybdopterin molybdenumtransferase</fullName>
            <shortName evidence="2">MPT Mo-transferase</shortName>
            <ecNumber evidence="2">2.10.1.1</ecNumber>
        </recommendedName>
        <alternativeName>
            <fullName evidence="2">Domain E</fullName>
        </alternativeName>
    </domain>
    <domain>
        <recommendedName>
            <fullName evidence="2">Molybdopterin adenylyltransferase</fullName>
            <shortName evidence="2">MPT adenylyltransferase</shortName>
            <ecNumber evidence="2">2.7.7.75</ecNumber>
        </recommendedName>
        <alternativeName>
            <fullName evidence="2">Domain G</fullName>
        </alternativeName>
    </domain>
</protein>
<feature type="domain" description="MoaB/Mog" evidence="3">
    <location>
        <begin position="1"/>
        <end position="99"/>
    </location>
</feature>
<evidence type="ECO:0000313" key="5">
    <source>
        <dbReference type="Proteomes" id="UP000236333"/>
    </source>
</evidence>
<accession>A0A2J7ZGZ7</accession>
<comment type="cofactor">
    <cofactor evidence="2">
        <name>Mg(2+)</name>
        <dbReference type="ChEBI" id="CHEBI:18420"/>
    </cofactor>
</comment>
<evidence type="ECO:0000256" key="1">
    <source>
        <dbReference type="ARBA" id="ARBA00023150"/>
    </source>
</evidence>
<keyword evidence="2" id="KW-0460">Magnesium</keyword>
<dbReference type="PROSITE" id="PS01079">
    <property type="entry name" value="MOCF_BIOSYNTHESIS_2"/>
    <property type="match status" value="1"/>
</dbReference>
<reference evidence="4 5" key="1">
    <citation type="journal article" date="2017" name="Mol. Biol. Evol.">
        <title>The 4-celled Tetrabaena socialis nuclear genome reveals the essential components for genetic control of cell number at the origin of multicellularity in the volvocine lineage.</title>
        <authorList>
            <person name="Featherston J."/>
            <person name="Arakaki Y."/>
            <person name="Hanschen E.R."/>
            <person name="Ferris P.J."/>
            <person name="Michod R.E."/>
            <person name="Olson B.J.S.C."/>
            <person name="Nozaki H."/>
            <person name="Durand P.M."/>
        </authorList>
    </citation>
    <scope>NUCLEOTIDE SEQUENCE [LARGE SCALE GENOMIC DNA]</scope>
    <source>
        <strain evidence="4 5">NIES-571</strain>
    </source>
</reference>
<dbReference type="Gene3D" id="3.40.980.10">
    <property type="entry name" value="MoaB/Mog-like domain"/>
    <property type="match status" value="1"/>
</dbReference>
<comment type="caution">
    <text evidence="4">The sequence shown here is derived from an EMBL/GenBank/DDBJ whole genome shotgun (WGS) entry which is preliminary data.</text>
</comment>